<gene>
    <name evidence="1" type="ORF">OD750_000495</name>
</gene>
<name>A0A9X3YHP5_9GAMM</name>
<comment type="caution">
    <text evidence="1">The sequence shown here is derived from an EMBL/GenBank/DDBJ whole genome shotgun (WGS) entry which is preliminary data.</text>
</comment>
<evidence type="ECO:0000313" key="2">
    <source>
        <dbReference type="Proteomes" id="UP001139971"/>
    </source>
</evidence>
<dbReference type="EMBL" id="JAOVZO020000001">
    <property type="protein sequence ID" value="MDC8011018.1"/>
    <property type="molecule type" value="Genomic_DNA"/>
</dbReference>
<keyword evidence="2" id="KW-1185">Reference proteome</keyword>
<dbReference type="Gene3D" id="2.60.40.10">
    <property type="entry name" value="Immunoglobulins"/>
    <property type="match status" value="1"/>
</dbReference>
<dbReference type="Proteomes" id="UP001139971">
    <property type="component" value="Unassembled WGS sequence"/>
</dbReference>
<evidence type="ECO:0000313" key="1">
    <source>
        <dbReference type="EMBL" id="MDC8011018.1"/>
    </source>
</evidence>
<protein>
    <recommendedName>
        <fullName evidence="3">Choice-of-anchor D domain-containing protein</fullName>
    </recommendedName>
</protein>
<sequence length="176" mass="18560">MRASAAPAASRPFALAPQASCTIEHTFTPYSVQAYYGYAHLTLAGGRVDYGLAGQGNVAYLEIVPSSLSFFPVPAGAISDELTVYLRNTRPVGMVVTRILVLGPDVDAFVRTGGSCPDQTPFPWAAIASCTMTYRFVPDHVGPHSMSVSIYGSGSFGFGLSGDGLPEVPLFVDGFE</sequence>
<dbReference type="AlphaFoldDB" id="A0A9X3YHP5"/>
<organism evidence="1 2">
    <name type="scientific">Tahibacter soli</name>
    <dbReference type="NCBI Taxonomy" id="2983605"/>
    <lineage>
        <taxon>Bacteria</taxon>
        <taxon>Pseudomonadati</taxon>
        <taxon>Pseudomonadota</taxon>
        <taxon>Gammaproteobacteria</taxon>
        <taxon>Lysobacterales</taxon>
        <taxon>Rhodanobacteraceae</taxon>
        <taxon>Tahibacter</taxon>
    </lineage>
</organism>
<reference evidence="1" key="1">
    <citation type="submission" date="2023-02" db="EMBL/GenBank/DDBJ databases">
        <title>Tahibacter soli sp. nov. isolated from soil.</title>
        <authorList>
            <person name="Baek J.H."/>
            <person name="Lee J.K."/>
            <person name="Choi D.G."/>
            <person name="Jeon C.O."/>
        </authorList>
    </citation>
    <scope>NUCLEOTIDE SEQUENCE</scope>
    <source>
        <strain evidence="1">BL</strain>
    </source>
</reference>
<dbReference type="RefSeq" id="WP_272841720.1">
    <property type="nucleotide sequence ID" value="NZ_JAOVZO020000001.1"/>
</dbReference>
<evidence type="ECO:0008006" key="3">
    <source>
        <dbReference type="Google" id="ProtNLM"/>
    </source>
</evidence>
<dbReference type="InterPro" id="IPR013783">
    <property type="entry name" value="Ig-like_fold"/>
</dbReference>
<accession>A0A9X3YHP5</accession>
<proteinExistence type="predicted"/>